<dbReference type="PANTHER" id="PTHR43133">
    <property type="entry name" value="RNA POLYMERASE ECF-TYPE SIGMA FACTO"/>
    <property type="match status" value="1"/>
</dbReference>
<dbReference type="Pfam" id="PF04542">
    <property type="entry name" value="Sigma70_r2"/>
    <property type="match status" value="1"/>
</dbReference>
<dbReference type="Gene3D" id="1.10.10.10">
    <property type="entry name" value="Winged helix-like DNA-binding domain superfamily/Winged helix DNA-binding domain"/>
    <property type="match status" value="1"/>
</dbReference>
<dbReference type="GO" id="GO:0003677">
    <property type="term" value="F:DNA binding"/>
    <property type="evidence" value="ECO:0007669"/>
    <property type="project" value="InterPro"/>
</dbReference>
<evidence type="ECO:0000256" key="4">
    <source>
        <dbReference type="ARBA" id="ARBA00023163"/>
    </source>
</evidence>
<evidence type="ECO:0000313" key="8">
    <source>
        <dbReference type="Proteomes" id="UP000664073"/>
    </source>
</evidence>
<keyword evidence="2" id="KW-0805">Transcription regulation</keyword>
<comment type="caution">
    <text evidence="7">The sequence shown here is derived from an EMBL/GenBank/DDBJ whole genome shotgun (WGS) entry which is preliminary data.</text>
</comment>
<evidence type="ECO:0000259" key="6">
    <source>
        <dbReference type="Pfam" id="PF08281"/>
    </source>
</evidence>
<dbReference type="PANTHER" id="PTHR43133:SF25">
    <property type="entry name" value="RNA POLYMERASE SIGMA FACTOR RFAY-RELATED"/>
    <property type="match status" value="1"/>
</dbReference>
<sequence length="165" mass="18443">MLAVVPALRGGARFYTRDPAQADDLVQETVLRALAAADTFLPGSNMRAWCFTILRNFFLEQMRKGKKERELLAQYSKDTEQSAPGSAAWEGEDVQELENLLWQLSPVLREALVLIGAQEMTYAEAAQVCGVEVGTMKARVSRARSMLRTIMEHRAQDPAPSDRRS</sequence>
<evidence type="ECO:0000313" key="7">
    <source>
        <dbReference type="EMBL" id="MBO1324256.1"/>
    </source>
</evidence>
<gene>
    <name evidence="7" type="ORF">J2D77_03660</name>
</gene>
<dbReference type="Pfam" id="PF08281">
    <property type="entry name" value="Sigma70_r4_2"/>
    <property type="match status" value="1"/>
</dbReference>
<dbReference type="SUPFAM" id="SSF88946">
    <property type="entry name" value="Sigma2 domain of RNA polymerase sigma factors"/>
    <property type="match status" value="1"/>
</dbReference>
<keyword evidence="8" id="KW-1185">Reference proteome</keyword>
<dbReference type="InterPro" id="IPR013249">
    <property type="entry name" value="RNA_pol_sigma70_r4_t2"/>
</dbReference>
<dbReference type="InterPro" id="IPR039425">
    <property type="entry name" value="RNA_pol_sigma-70-like"/>
</dbReference>
<feature type="domain" description="RNA polymerase sigma-70 region 2" evidence="5">
    <location>
        <begin position="5"/>
        <end position="67"/>
    </location>
</feature>
<evidence type="ECO:0000256" key="3">
    <source>
        <dbReference type="ARBA" id="ARBA00023082"/>
    </source>
</evidence>
<protein>
    <submittedName>
        <fullName evidence="7">Sigma-70 family RNA polymerase sigma factor</fullName>
    </submittedName>
</protein>
<dbReference type="SUPFAM" id="SSF88659">
    <property type="entry name" value="Sigma3 and sigma4 domains of RNA polymerase sigma factors"/>
    <property type="match status" value="1"/>
</dbReference>
<dbReference type="EMBL" id="JAFVMH010000001">
    <property type="protein sequence ID" value="MBO1324256.1"/>
    <property type="molecule type" value="Genomic_DNA"/>
</dbReference>
<evidence type="ECO:0000256" key="1">
    <source>
        <dbReference type="ARBA" id="ARBA00010641"/>
    </source>
</evidence>
<dbReference type="Proteomes" id="UP000664073">
    <property type="component" value="Unassembled WGS sequence"/>
</dbReference>
<dbReference type="InterPro" id="IPR013324">
    <property type="entry name" value="RNA_pol_sigma_r3/r4-like"/>
</dbReference>
<evidence type="ECO:0000259" key="5">
    <source>
        <dbReference type="Pfam" id="PF04542"/>
    </source>
</evidence>
<dbReference type="InterPro" id="IPR014284">
    <property type="entry name" value="RNA_pol_sigma-70_dom"/>
</dbReference>
<dbReference type="Gene3D" id="1.10.1740.10">
    <property type="match status" value="1"/>
</dbReference>
<reference evidence="7" key="1">
    <citation type="submission" date="2021-03" db="EMBL/GenBank/DDBJ databases">
        <title>The complete genome sequence of Acetobacter sp. TBRC 12339.</title>
        <authorList>
            <person name="Charoenyingcharoen P."/>
            <person name="Yukphan P."/>
        </authorList>
    </citation>
    <scope>NUCLEOTIDE SEQUENCE</scope>
    <source>
        <strain evidence="7">TBRC 12339</strain>
    </source>
</reference>
<feature type="domain" description="RNA polymerase sigma factor 70 region 4 type 2" evidence="6">
    <location>
        <begin position="95"/>
        <end position="147"/>
    </location>
</feature>
<dbReference type="GO" id="GO:0016987">
    <property type="term" value="F:sigma factor activity"/>
    <property type="evidence" value="ECO:0007669"/>
    <property type="project" value="UniProtKB-KW"/>
</dbReference>
<organism evidence="7 8">
    <name type="scientific">Acetobacter garciniae</name>
    <dbReference type="NCBI Taxonomy" id="2817435"/>
    <lineage>
        <taxon>Bacteria</taxon>
        <taxon>Pseudomonadati</taxon>
        <taxon>Pseudomonadota</taxon>
        <taxon>Alphaproteobacteria</taxon>
        <taxon>Acetobacterales</taxon>
        <taxon>Acetobacteraceae</taxon>
        <taxon>Acetobacter</taxon>
    </lineage>
</organism>
<proteinExistence type="inferred from homology"/>
<dbReference type="InterPro" id="IPR007627">
    <property type="entry name" value="RNA_pol_sigma70_r2"/>
</dbReference>
<accession>A0A939HNJ2</accession>
<name>A0A939HNJ2_9PROT</name>
<keyword evidence="3" id="KW-0731">Sigma factor</keyword>
<comment type="similarity">
    <text evidence="1">Belongs to the sigma-70 factor family. ECF subfamily.</text>
</comment>
<dbReference type="GO" id="GO:0006352">
    <property type="term" value="P:DNA-templated transcription initiation"/>
    <property type="evidence" value="ECO:0007669"/>
    <property type="project" value="InterPro"/>
</dbReference>
<dbReference type="AlphaFoldDB" id="A0A939HNJ2"/>
<dbReference type="InterPro" id="IPR036388">
    <property type="entry name" value="WH-like_DNA-bd_sf"/>
</dbReference>
<keyword evidence="4" id="KW-0804">Transcription</keyword>
<dbReference type="InterPro" id="IPR013325">
    <property type="entry name" value="RNA_pol_sigma_r2"/>
</dbReference>
<dbReference type="NCBIfam" id="TIGR02937">
    <property type="entry name" value="sigma70-ECF"/>
    <property type="match status" value="1"/>
</dbReference>
<evidence type="ECO:0000256" key="2">
    <source>
        <dbReference type="ARBA" id="ARBA00023015"/>
    </source>
</evidence>